<feature type="transmembrane region" description="Helical" evidence="1">
    <location>
        <begin position="74"/>
        <end position="91"/>
    </location>
</feature>
<keyword evidence="1" id="KW-0472">Membrane</keyword>
<gene>
    <name evidence="2" type="ORF">BGAL_0581g00030</name>
</gene>
<evidence type="ECO:0000256" key="1">
    <source>
        <dbReference type="SAM" id="Phobius"/>
    </source>
</evidence>
<evidence type="ECO:0000313" key="2">
    <source>
        <dbReference type="EMBL" id="THV44775.1"/>
    </source>
</evidence>
<organism evidence="2 3">
    <name type="scientific">Botrytis galanthina</name>
    <dbReference type="NCBI Taxonomy" id="278940"/>
    <lineage>
        <taxon>Eukaryota</taxon>
        <taxon>Fungi</taxon>
        <taxon>Dikarya</taxon>
        <taxon>Ascomycota</taxon>
        <taxon>Pezizomycotina</taxon>
        <taxon>Leotiomycetes</taxon>
        <taxon>Helotiales</taxon>
        <taxon>Sclerotiniaceae</taxon>
        <taxon>Botrytis</taxon>
    </lineage>
</organism>
<reference evidence="2 3" key="1">
    <citation type="submission" date="2017-12" db="EMBL/GenBank/DDBJ databases">
        <title>Comparative genomics of Botrytis spp.</title>
        <authorList>
            <person name="Valero-Jimenez C.A."/>
            <person name="Tapia P."/>
            <person name="Veloso J."/>
            <person name="Silva-Moreno E."/>
            <person name="Staats M."/>
            <person name="Valdes J.H."/>
            <person name="Van Kan J.A.L."/>
        </authorList>
    </citation>
    <scope>NUCLEOTIDE SEQUENCE [LARGE SCALE GENOMIC DNA]</scope>
    <source>
        <strain evidence="2 3">MUCL435</strain>
    </source>
</reference>
<accession>A0A4S8QNQ3</accession>
<sequence>MLCVTIIIPRYSTMWLAPSISDPAKPTQTHRSQLPNSGNPFFPSVSQVRDSRSHKSTSNITLTTMTMTATSLRILRLLPVITFTAVLTFAVDEHIILGTWMAPFRARANAHLAAWF</sequence>
<evidence type="ECO:0000313" key="3">
    <source>
        <dbReference type="Proteomes" id="UP000308671"/>
    </source>
</evidence>
<name>A0A4S8QNQ3_9HELO</name>
<dbReference type="EMBL" id="PQXL01000580">
    <property type="protein sequence ID" value="THV44775.1"/>
    <property type="molecule type" value="Genomic_DNA"/>
</dbReference>
<keyword evidence="3" id="KW-1185">Reference proteome</keyword>
<keyword evidence="1" id="KW-0812">Transmembrane</keyword>
<comment type="caution">
    <text evidence="2">The sequence shown here is derived from an EMBL/GenBank/DDBJ whole genome shotgun (WGS) entry which is preliminary data.</text>
</comment>
<dbReference type="OrthoDB" id="1523883at2759"/>
<dbReference type="AlphaFoldDB" id="A0A4S8QNQ3"/>
<protein>
    <submittedName>
        <fullName evidence="2">Uncharacterized protein</fullName>
    </submittedName>
</protein>
<keyword evidence="1" id="KW-1133">Transmembrane helix</keyword>
<proteinExistence type="predicted"/>
<dbReference type="Proteomes" id="UP000308671">
    <property type="component" value="Unassembled WGS sequence"/>
</dbReference>